<dbReference type="Pfam" id="PF00486">
    <property type="entry name" value="Trans_reg_C"/>
    <property type="match status" value="1"/>
</dbReference>
<dbReference type="GO" id="GO:0000160">
    <property type="term" value="P:phosphorelay signal transduction system"/>
    <property type="evidence" value="ECO:0007669"/>
    <property type="project" value="InterPro"/>
</dbReference>
<proteinExistence type="predicted"/>
<evidence type="ECO:0000313" key="4">
    <source>
        <dbReference type="EMBL" id="EDP16244.1"/>
    </source>
</evidence>
<dbReference type="InterPro" id="IPR016032">
    <property type="entry name" value="Sig_transdc_resp-reg_C-effctor"/>
</dbReference>
<dbReference type="eggNOG" id="COG0745">
    <property type="taxonomic scope" value="Bacteria"/>
</dbReference>
<gene>
    <name evidence="4" type="ORF">CLOBOL_03681</name>
</gene>
<feature type="domain" description="OmpR/PhoB-type" evidence="3">
    <location>
        <begin position="1"/>
        <end position="45"/>
    </location>
</feature>
<dbReference type="Proteomes" id="UP000005396">
    <property type="component" value="Unassembled WGS sequence"/>
</dbReference>
<feature type="DNA-binding region" description="OmpR/PhoB-type" evidence="2">
    <location>
        <begin position="1"/>
        <end position="45"/>
    </location>
</feature>
<dbReference type="PROSITE" id="PS51755">
    <property type="entry name" value="OMPR_PHOB"/>
    <property type="match status" value="1"/>
</dbReference>
<name>A8RTI2_ENTBW</name>
<reference evidence="4 5" key="2">
    <citation type="submission" date="2007-09" db="EMBL/GenBank/DDBJ databases">
        <title>Draft genome sequence of Clostridium bolteae (ATCC BAA-613).</title>
        <authorList>
            <person name="Sudarsanam P."/>
            <person name="Ley R."/>
            <person name="Guruge J."/>
            <person name="Turnbaugh P.J."/>
            <person name="Mahowald M."/>
            <person name="Liep D."/>
            <person name="Gordon J."/>
        </authorList>
    </citation>
    <scope>NUCLEOTIDE SEQUENCE [LARGE SCALE GENOMIC DNA]</scope>
    <source>
        <strain evidence="5">ATCC BAA-613 / DSM 15670 / CCUG 46953 / JCM 12243 / WAL 16351</strain>
    </source>
</reference>
<dbReference type="HOGENOM" id="CLU_000445_101_9_9"/>
<keyword evidence="1 2" id="KW-0238">DNA-binding</keyword>
<evidence type="ECO:0000256" key="2">
    <source>
        <dbReference type="PROSITE-ProRule" id="PRU01091"/>
    </source>
</evidence>
<reference evidence="4 5" key="1">
    <citation type="submission" date="2007-08" db="EMBL/GenBank/DDBJ databases">
        <authorList>
            <person name="Fulton L."/>
            <person name="Clifton S."/>
            <person name="Fulton B."/>
            <person name="Xu J."/>
            <person name="Minx P."/>
            <person name="Pepin K.H."/>
            <person name="Johnson M."/>
            <person name="Thiruvilangam P."/>
            <person name="Bhonagiri V."/>
            <person name="Nash W.E."/>
            <person name="Mardis E.R."/>
            <person name="Wilson R.K."/>
        </authorList>
    </citation>
    <scope>NUCLEOTIDE SEQUENCE [LARGE SCALE GENOMIC DNA]</scope>
    <source>
        <strain evidence="5">ATCC BAA-613 / DSM 15670 / CCUG 46953 / JCM 12243 / WAL 16351</strain>
    </source>
</reference>
<dbReference type="PaxDb" id="411902-CLOBOL_03681"/>
<dbReference type="GO" id="GO:0003677">
    <property type="term" value="F:DNA binding"/>
    <property type="evidence" value="ECO:0007669"/>
    <property type="project" value="UniProtKB-UniRule"/>
</dbReference>
<dbReference type="CDD" id="cd00383">
    <property type="entry name" value="trans_reg_C"/>
    <property type="match status" value="1"/>
</dbReference>
<dbReference type="SUPFAM" id="SSF46894">
    <property type="entry name" value="C-terminal effector domain of the bipartite response regulators"/>
    <property type="match status" value="1"/>
</dbReference>
<evidence type="ECO:0000256" key="1">
    <source>
        <dbReference type="ARBA" id="ARBA00023125"/>
    </source>
</evidence>
<evidence type="ECO:0000259" key="3">
    <source>
        <dbReference type="PROSITE" id="PS51755"/>
    </source>
</evidence>
<dbReference type="AlphaFoldDB" id="A8RTI2"/>
<sequence>WGEAYFYSANNTVMVHIRNLRRKLEADPKNPKYIVNVWGKGYRIE</sequence>
<protein>
    <recommendedName>
        <fullName evidence="3">OmpR/PhoB-type domain-containing protein</fullName>
    </recommendedName>
</protein>
<feature type="non-terminal residue" evidence="4">
    <location>
        <position position="1"/>
    </location>
</feature>
<dbReference type="EMBL" id="ABCC02000032">
    <property type="protein sequence ID" value="EDP16244.1"/>
    <property type="molecule type" value="Genomic_DNA"/>
</dbReference>
<evidence type="ECO:0000313" key="5">
    <source>
        <dbReference type="Proteomes" id="UP000005396"/>
    </source>
</evidence>
<accession>A8RTI2</accession>
<dbReference type="GO" id="GO:0006355">
    <property type="term" value="P:regulation of DNA-templated transcription"/>
    <property type="evidence" value="ECO:0007669"/>
    <property type="project" value="InterPro"/>
</dbReference>
<dbReference type="Gene3D" id="1.10.10.10">
    <property type="entry name" value="Winged helix-like DNA-binding domain superfamily/Winged helix DNA-binding domain"/>
    <property type="match status" value="1"/>
</dbReference>
<dbReference type="InterPro" id="IPR036388">
    <property type="entry name" value="WH-like_DNA-bd_sf"/>
</dbReference>
<comment type="caution">
    <text evidence="4">The sequence shown here is derived from an EMBL/GenBank/DDBJ whole genome shotgun (WGS) entry which is preliminary data.</text>
</comment>
<organism evidence="4 5">
    <name type="scientific">Enterocloster bolteae (strain ATCC BAA-613 / DSM 15670 / CCUG 46953 / JCM 12243 / WAL 16351)</name>
    <name type="common">Clostridium bolteae</name>
    <dbReference type="NCBI Taxonomy" id="411902"/>
    <lineage>
        <taxon>Bacteria</taxon>
        <taxon>Bacillati</taxon>
        <taxon>Bacillota</taxon>
        <taxon>Clostridia</taxon>
        <taxon>Lachnospirales</taxon>
        <taxon>Lachnospiraceae</taxon>
        <taxon>Enterocloster</taxon>
    </lineage>
</organism>
<dbReference type="RefSeq" id="WP_007037156.1">
    <property type="nucleotide sequence ID" value="NZ_DS480689.1"/>
</dbReference>
<dbReference type="InterPro" id="IPR001867">
    <property type="entry name" value="OmpR/PhoB-type_DNA-bd"/>
</dbReference>